<dbReference type="GeneTree" id="ENSGT00950000182930"/>
<dbReference type="GO" id="GO:0004869">
    <property type="term" value="F:cysteine-type endopeptidase inhibitor activity"/>
    <property type="evidence" value="ECO:0007669"/>
    <property type="project" value="InterPro"/>
</dbReference>
<reference evidence="16" key="1">
    <citation type="submission" date="2009-12" db="EMBL/GenBank/DDBJ databases">
        <title>The Genome Sequence of Anolis carolinensis (Green Anole Lizard).</title>
        <authorList>
            <consortium name="The Genome Sequencing Platform"/>
            <person name="Di Palma F."/>
            <person name="Alfoldi J."/>
            <person name="Heiman D."/>
            <person name="Young S."/>
            <person name="Grabherr M."/>
            <person name="Johnson J."/>
            <person name="Lander E.S."/>
            <person name="Lindblad-Toh K."/>
        </authorList>
    </citation>
    <scope>NUCLEOTIDE SEQUENCE [LARGE SCALE GENOMIC DNA]</scope>
    <source>
        <strain evidence="16">JBL SC #1</strain>
    </source>
</reference>
<proteinExistence type="predicted"/>
<dbReference type="InterPro" id="IPR050735">
    <property type="entry name" value="Kininogen_Fetuin_HRG"/>
</dbReference>
<evidence type="ECO:0000256" key="14">
    <source>
        <dbReference type="ARBA" id="ARBA00041330"/>
    </source>
</evidence>
<keyword evidence="4" id="KW-0356">Hemostasis</keyword>
<dbReference type="eggNOG" id="ENOG502S50D">
    <property type="taxonomic scope" value="Eukaryota"/>
</dbReference>
<keyword evidence="8" id="KW-0186">Copper</keyword>
<evidence type="ECO:0000256" key="5">
    <source>
        <dbReference type="ARBA" id="ARBA00022729"/>
    </source>
</evidence>
<keyword evidence="7" id="KW-0862">Zinc</keyword>
<evidence type="ECO:0000256" key="2">
    <source>
        <dbReference type="ARBA" id="ARBA00022525"/>
    </source>
</evidence>
<keyword evidence="5 15" id="KW-0732">Signal</keyword>
<dbReference type="InterPro" id="IPR000010">
    <property type="entry name" value="Cystatin_dom"/>
</dbReference>
<dbReference type="Gene3D" id="3.10.450.10">
    <property type="match status" value="1"/>
</dbReference>
<keyword evidence="10" id="KW-1015">Disulfide bond</keyword>
<evidence type="ECO:0000256" key="1">
    <source>
        <dbReference type="ARBA" id="ARBA00004613"/>
    </source>
</evidence>
<dbReference type="AlphaFoldDB" id="H9GSR6"/>
<keyword evidence="6" id="KW-0677">Repeat</keyword>
<name>H9GSR6_ANOCA</name>
<evidence type="ECO:0000256" key="9">
    <source>
        <dbReference type="ARBA" id="ARBA00023084"/>
    </source>
</evidence>
<dbReference type="Bgee" id="ENSACAG00000024876">
    <property type="expression patterns" value="Expressed in liver and 5 other cell types or tissues"/>
</dbReference>
<dbReference type="InParanoid" id="H9GSR6"/>
<dbReference type="GO" id="GO:0007596">
    <property type="term" value="P:blood coagulation"/>
    <property type="evidence" value="ECO:0007669"/>
    <property type="project" value="UniProtKB-KW"/>
</dbReference>
<keyword evidence="2" id="KW-0964">Secreted</keyword>
<dbReference type="InterPro" id="IPR046350">
    <property type="entry name" value="Cystatin_sf"/>
</dbReference>
<comment type="subcellular location">
    <subcellularLocation>
        <location evidence="1">Secreted</location>
    </subcellularLocation>
</comment>
<reference evidence="16" key="2">
    <citation type="submission" date="2025-08" db="UniProtKB">
        <authorList>
            <consortium name="Ensembl"/>
        </authorList>
    </citation>
    <scope>IDENTIFICATION</scope>
</reference>
<feature type="signal peptide" evidence="15">
    <location>
        <begin position="1"/>
        <end position="18"/>
    </location>
</feature>
<keyword evidence="12" id="KW-0280">Fibrinolysis</keyword>
<dbReference type="PANTHER" id="PTHR13814">
    <property type="entry name" value="FETUIN"/>
    <property type="match status" value="1"/>
</dbReference>
<evidence type="ECO:0000256" key="13">
    <source>
        <dbReference type="ARBA" id="ARBA00039613"/>
    </source>
</evidence>
<organism evidence="16 17">
    <name type="scientific">Anolis carolinensis</name>
    <name type="common">Green anole</name>
    <name type="synonym">American chameleon</name>
    <dbReference type="NCBI Taxonomy" id="28377"/>
    <lineage>
        <taxon>Eukaryota</taxon>
        <taxon>Metazoa</taxon>
        <taxon>Chordata</taxon>
        <taxon>Craniata</taxon>
        <taxon>Vertebrata</taxon>
        <taxon>Euteleostomi</taxon>
        <taxon>Lepidosauria</taxon>
        <taxon>Squamata</taxon>
        <taxon>Bifurcata</taxon>
        <taxon>Unidentata</taxon>
        <taxon>Episquamata</taxon>
        <taxon>Toxicofera</taxon>
        <taxon>Iguania</taxon>
        <taxon>Dactyloidae</taxon>
        <taxon>Anolis</taxon>
    </lineage>
</organism>
<accession>H9GSR6</accession>
<evidence type="ECO:0000256" key="7">
    <source>
        <dbReference type="ARBA" id="ARBA00022833"/>
    </source>
</evidence>
<dbReference type="GO" id="GO:0005576">
    <property type="term" value="C:extracellular region"/>
    <property type="evidence" value="ECO:0007669"/>
    <property type="project" value="UniProtKB-SubCell"/>
</dbReference>
<dbReference type="PANTHER" id="PTHR13814:SF3">
    <property type="entry name" value="HISTIDINE-RICH GLYCOPROTEIN"/>
    <property type="match status" value="1"/>
</dbReference>
<dbReference type="Proteomes" id="UP000001646">
    <property type="component" value="Unplaced"/>
</dbReference>
<keyword evidence="9" id="KW-0094">Blood coagulation</keyword>
<reference evidence="16" key="3">
    <citation type="submission" date="2025-09" db="UniProtKB">
        <authorList>
            <consortium name="Ensembl"/>
        </authorList>
    </citation>
    <scope>IDENTIFICATION</scope>
</reference>
<keyword evidence="3" id="KW-0358">Heparin-binding</keyword>
<evidence type="ECO:0000256" key="12">
    <source>
        <dbReference type="ARBA" id="ARBA00023281"/>
    </source>
</evidence>
<evidence type="ECO:0000313" key="17">
    <source>
        <dbReference type="Proteomes" id="UP000001646"/>
    </source>
</evidence>
<dbReference type="HOGENOM" id="CLU_575637_0_0_1"/>
<dbReference type="SUPFAM" id="SSF54403">
    <property type="entry name" value="Cystatin/monellin"/>
    <property type="match status" value="1"/>
</dbReference>
<evidence type="ECO:0000256" key="4">
    <source>
        <dbReference type="ARBA" id="ARBA00022696"/>
    </source>
</evidence>
<evidence type="ECO:0000313" key="16">
    <source>
        <dbReference type="Ensembl" id="ENSACAP00000019612.2"/>
    </source>
</evidence>
<dbReference type="Ensembl" id="ENSACAT00000022044.2">
    <property type="protein sequence ID" value="ENSACAP00000019612.2"/>
    <property type="gene ID" value="ENSACAG00000024876.2"/>
</dbReference>
<evidence type="ECO:0000256" key="6">
    <source>
        <dbReference type="ARBA" id="ARBA00022737"/>
    </source>
</evidence>
<keyword evidence="11" id="KW-0325">Glycoprotein</keyword>
<sequence length="122" mass="13247">MELLTVAVFVVGLICCHTESPPALAPADCNDAQIEKDAGVALDLINKHRRHGYIFTLLRVADAHENASMVYLTLDVLDTECPVVSGKHWSSCGERRFYRSTASNCVSGAPIDVLQVAFTISV</sequence>
<evidence type="ECO:0000256" key="3">
    <source>
        <dbReference type="ARBA" id="ARBA00022674"/>
    </source>
</evidence>
<evidence type="ECO:0000256" key="10">
    <source>
        <dbReference type="ARBA" id="ARBA00023157"/>
    </source>
</evidence>
<evidence type="ECO:0000256" key="11">
    <source>
        <dbReference type="ARBA" id="ARBA00023180"/>
    </source>
</evidence>
<keyword evidence="17" id="KW-1185">Reference proteome</keyword>
<protein>
    <recommendedName>
        <fullName evidence="13">Histidine-rich glycoprotein</fullName>
    </recommendedName>
    <alternativeName>
        <fullName evidence="14">Histidine-proline-rich glycoprotein</fullName>
    </alternativeName>
</protein>
<feature type="chain" id="PRO_5032688867" description="Histidine-rich glycoprotein" evidence="15">
    <location>
        <begin position="19"/>
        <end position="122"/>
    </location>
</feature>
<dbReference type="CDD" id="cd00042">
    <property type="entry name" value="CY"/>
    <property type="match status" value="1"/>
</dbReference>
<dbReference type="GO" id="GO:0042730">
    <property type="term" value="P:fibrinolysis"/>
    <property type="evidence" value="ECO:0007669"/>
    <property type="project" value="UniProtKB-KW"/>
</dbReference>
<evidence type="ECO:0000256" key="15">
    <source>
        <dbReference type="SAM" id="SignalP"/>
    </source>
</evidence>
<dbReference type="STRING" id="28377.ENSACAP00000019612"/>
<dbReference type="GO" id="GO:0008201">
    <property type="term" value="F:heparin binding"/>
    <property type="evidence" value="ECO:0007669"/>
    <property type="project" value="UniProtKB-KW"/>
</dbReference>
<evidence type="ECO:0000256" key="8">
    <source>
        <dbReference type="ARBA" id="ARBA00023008"/>
    </source>
</evidence>